<feature type="compositionally biased region" description="Low complexity" evidence="1">
    <location>
        <begin position="243"/>
        <end position="256"/>
    </location>
</feature>
<dbReference type="WBParaSite" id="TTAC_0000371101-mRNA-1">
    <property type="protein sequence ID" value="TTAC_0000371101-mRNA-1"/>
    <property type="gene ID" value="TTAC_0000371101"/>
</dbReference>
<feature type="compositionally biased region" description="Polar residues" evidence="1">
    <location>
        <begin position="168"/>
        <end position="182"/>
    </location>
</feature>
<dbReference type="Pfam" id="PF19004">
    <property type="entry name" value="DUF5733"/>
    <property type="match status" value="1"/>
</dbReference>
<feature type="domain" description="DUF5733" evidence="2">
    <location>
        <begin position="34"/>
        <end position="147"/>
    </location>
</feature>
<evidence type="ECO:0000259" key="2">
    <source>
        <dbReference type="Pfam" id="PF19004"/>
    </source>
</evidence>
<protein>
    <submittedName>
        <fullName evidence="5">DUF5733 domain-containing protein</fullName>
    </submittedName>
</protein>
<reference evidence="5" key="1">
    <citation type="submission" date="2017-02" db="UniProtKB">
        <authorList>
            <consortium name="WormBaseParasite"/>
        </authorList>
    </citation>
    <scope>IDENTIFICATION</scope>
</reference>
<evidence type="ECO:0000256" key="1">
    <source>
        <dbReference type="SAM" id="MobiDB-lite"/>
    </source>
</evidence>
<feature type="region of interest" description="Disordered" evidence="1">
    <location>
        <begin position="239"/>
        <end position="262"/>
    </location>
</feature>
<gene>
    <name evidence="3" type="ORF">TTAC_LOCUS3696</name>
</gene>
<evidence type="ECO:0000313" key="3">
    <source>
        <dbReference type="EMBL" id="VDM23166.1"/>
    </source>
</evidence>
<sequence length="304" mass="34664">MKETKLDQESARKSKNMDSRMTFEFSNPPVITADCQLRKVIKDKKKKSYTIEEVENVYKSIKAPKSGFSKYLASIYADKVTFKATEKGRRIRPIKYTDIEQIIQVPEDLQSFLIHVPKSKKVRAFTALFTWLDPQMSERFENAVRQADRSVVKAPHEDNGANAKKRNMNSNSNAPNATYNNFSVPQFQTDPHFVTSSSSSVYDARDSSSDIIRVRKRVSETYTHYCPNQAPCRNAEKGGYCNTSTSSGSTSSSDSSFDGDSDDSDCICRDKDSVFYGERMSPKSQYIDRLLRATVQMRKENREF</sequence>
<feature type="compositionally biased region" description="Basic and acidic residues" evidence="1">
    <location>
        <begin position="150"/>
        <end position="159"/>
    </location>
</feature>
<dbReference type="AlphaFoldDB" id="A0A0R3WSH1"/>
<dbReference type="EMBL" id="UYWX01002886">
    <property type="protein sequence ID" value="VDM23166.1"/>
    <property type="molecule type" value="Genomic_DNA"/>
</dbReference>
<evidence type="ECO:0000313" key="5">
    <source>
        <dbReference type="WBParaSite" id="TTAC_0000371101-mRNA-1"/>
    </source>
</evidence>
<accession>A0A0R3WSH1</accession>
<keyword evidence="4" id="KW-1185">Reference proteome</keyword>
<organism evidence="5">
    <name type="scientific">Hydatigena taeniaeformis</name>
    <name type="common">Feline tapeworm</name>
    <name type="synonym">Taenia taeniaeformis</name>
    <dbReference type="NCBI Taxonomy" id="6205"/>
    <lineage>
        <taxon>Eukaryota</taxon>
        <taxon>Metazoa</taxon>
        <taxon>Spiralia</taxon>
        <taxon>Lophotrochozoa</taxon>
        <taxon>Platyhelminthes</taxon>
        <taxon>Cestoda</taxon>
        <taxon>Eucestoda</taxon>
        <taxon>Cyclophyllidea</taxon>
        <taxon>Taeniidae</taxon>
        <taxon>Hydatigera</taxon>
    </lineage>
</organism>
<proteinExistence type="predicted"/>
<name>A0A0R3WSH1_HYDTA</name>
<dbReference type="InterPro" id="IPR043791">
    <property type="entry name" value="DUF5733"/>
</dbReference>
<feature type="region of interest" description="Disordered" evidence="1">
    <location>
        <begin position="150"/>
        <end position="182"/>
    </location>
</feature>
<dbReference type="OrthoDB" id="6247497at2759"/>
<dbReference type="Proteomes" id="UP000274429">
    <property type="component" value="Unassembled WGS sequence"/>
</dbReference>
<evidence type="ECO:0000313" key="4">
    <source>
        <dbReference type="Proteomes" id="UP000274429"/>
    </source>
</evidence>
<reference evidence="3 4" key="2">
    <citation type="submission" date="2018-11" db="EMBL/GenBank/DDBJ databases">
        <authorList>
            <consortium name="Pathogen Informatics"/>
        </authorList>
    </citation>
    <scope>NUCLEOTIDE SEQUENCE [LARGE SCALE GENOMIC DNA]</scope>
</reference>